<evidence type="ECO:0000313" key="2">
    <source>
        <dbReference type="EMBL" id="EAX88285.1"/>
    </source>
</evidence>
<dbReference type="SMART" id="SM00320">
    <property type="entry name" value="WD40"/>
    <property type="match status" value="5"/>
</dbReference>
<dbReference type="RefSeq" id="XP_001301215.1">
    <property type="nucleotide sequence ID" value="XM_001301214.1"/>
</dbReference>
<keyword evidence="1" id="KW-0853">WD repeat</keyword>
<feature type="repeat" description="WD" evidence="1">
    <location>
        <begin position="351"/>
        <end position="393"/>
    </location>
</feature>
<dbReference type="PANTHER" id="PTHR44499">
    <property type="entry name" value="JOUBERIN"/>
    <property type="match status" value="1"/>
</dbReference>
<evidence type="ECO:0000313" key="3">
    <source>
        <dbReference type="Proteomes" id="UP000001542"/>
    </source>
</evidence>
<feature type="repeat" description="WD" evidence="1">
    <location>
        <begin position="394"/>
        <end position="426"/>
    </location>
</feature>
<organism evidence="2 3">
    <name type="scientific">Trichomonas vaginalis (strain ATCC PRA-98 / G3)</name>
    <dbReference type="NCBI Taxonomy" id="412133"/>
    <lineage>
        <taxon>Eukaryota</taxon>
        <taxon>Metamonada</taxon>
        <taxon>Parabasalia</taxon>
        <taxon>Trichomonadida</taxon>
        <taxon>Trichomonadidae</taxon>
        <taxon>Trichomonas</taxon>
    </lineage>
</organism>
<dbReference type="InterPro" id="IPR036322">
    <property type="entry name" value="WD40_repeat_dom_sf"/>
</dbReference>
<dbReference type="SUPFAM" id="SSF50978">
    <property type="entry name" value="WD40 repeat-like"/>
    <property type="match status" value="1"/>
</dbReference>
<dbReference type="PROSITE" id="PS50082">
    <property type="entry name" value="WD_REPEATS_2"/>
    <property type="match status" value="4"/>
</dbReference>
<dbReference type="SMR" id="A2G3I2"/>
<protein>
    <submittedName>
        <fullName evidence="2">Uncharacterized protein</fullName>
    </submittedName>
</protein>
<name>A2G3I2_TRIV3</name>
<dbReference type="eggNOG" id="KOG0266">
    <property type="taxonomic scope" value="Eukaryota"/>
</dbReference>
<feature type="repeat" description="WD" evidence="1">
    <location>
        <begin position="502"/>
        <end position="531"/>
    </location>
</feature>
<dbReference type="Gene3D" id="2.130.10.10">
    <property type="entry name" value="YVTN repeat-like/Quinoprotein amine dehydrogenase"/>
    <property type="match status" value="1"/>
</dbReference>
<reference evidence="2" key="2">
    <citation type="journal article" date="2007" name="Science">
        <title>Draft genome sequence of the sexually transmitted pathogen Trichomonas vaginalis.</title>
        <authorList>
            <person name="Carlton J.M."/>
            <person name="Hirt R.P."/>
            <person name="Silva J.C."/>
            <person name="Delcher A.L."/>
            <person name="Schatz M."/>
            <person name="Zhao Q."/>
            <person name="Wortman J.R."/>
            <person name="Bidwell S.L."/>
            <person name="Alsmark U.C.M."/>
            <person name="Besteiro S."/>
            <person name="Sicheritz-Ponten T."/>
            <person name="Noel C.J."/>
            <person name="Dacks J.B."/>
            <person name="Foster P.G."/>
            <person name="Simillion C."/>
            <person name="Van de Peer Y."/>
            <person name="Miranda-Saavedra D."/>
            <person name="Barton G.J."/>
            <person name="Westrop G.D."/>
            <person name="Mueller S."/>
            <person name="Dessi D."/>
            <person name="Fiori P.L."/>
            <person name="Ren Q."/>
            <person name="Paulsen I."/>
            <person name="Zhang H."/>
            <person name="Bastida-Corcuera F.D."/>
            <person name="Simoes-Barbosa A."/>
            <person name="Brown M.T."/>
            <person name="Hayes R.D."/>
            <person name="Mukherjee M."/>
            <person name="Okumura C.Y."/>
            <person name="Schneider R."/>
            <person name="Smith A.J."/>
            <person name="Vanacova S."/>
            <person name="Villalvazo M."/>
            <person name="Haas B.J."/>
            <person name="Pertea M."/>
            <person name="Feldblyum T.V."/>
            <person name="Utterback T.R."/>
            <person name="Shu C.L."/>
            <person name="Osoegawa K."/>
            <person name="de Jong P.J."/>
            <person name="Hrdy I."/>
            <person name="Horvathova L."/>
            <person name="Zubacova Z."/>
            <person name="Dolezal P."/>
            <person name="Malik S.B."/>
            <person name="Logsdon J.M. Jr."/>
            <person name="Henze K."/>
            <person name="Gupta A."/>
            <person name="Wang C.C."/>
            <person name="Dunne R.L."/>
            <person name="Upcroft J.A."/>
            <person name="Upcroft P."/>
            <person name="White O."/>
            <person name="Salzberg S.L."/>
            <person name="Tang P."/>
            <person name="Chiu C.-H."/>
            <person name="Lee Y.-S."/>
            <person name="Embley T.M."/>
            <person name="Coombs G.H."/>
            <person name="Mottram J.C."/>
            <person name="Tachezy J."/>
            <person name="Fraser-Liggett C.M."/>
            <person name="Johnson P.J."/>
        </authorList>
    </citation>
    <scope>NUCLEOTIDE SEQUENCE [LARGE SCALE GENOMIC DNA]</scope>
    <source>
        <strain evidence="2">G3</strain>
    </source>
</reference>
<dbReference type="KEGG" id="tva:4745941"/>
<dbReference type="VEuPathDB" id="TrichDB:TVAG_132900"/>
<dbReference type="PANTHER" id="PTHR44499:SF1">
    <property type="entry name" value="JOUBERIN"/>
    <property type="match status" value="1"/>
</dbReference>
<dbReference type="PROSITE" id="PS50294">
    <property type="entry name" value="WD_REPEATS_REGION"/>
    <property type="match status" value="2"/>
</dbReference>
<dbReference type="InterPro" id="IPR052803">
    <property type="entry name" value="Cilium-Associated_Jouberin"/>
</dbReference>
<dbReference type="InterPro" id="IPR015943">
    <property type="entry name" value="WD40/YVTN_repeat-like_dom_sf"/>
</dbReference>
<dbReference type="InParanoid" id="A2G3I2"/>
<dbReference type="Proteomes" id="UP000001542">
    <property type="component" value="Unassembled WGS sequence"/>
</dbReference>
<dbReference type="Pfam" id="PF00400">
    <property type="entry name" value="WD40"/>
    <property type="match status" value="4"/>
</dbReference>
<dbReference type="AlphaFoldDB" id="A2G3I2"/>
<feature type="repeat" description="WD" evidence="1">
    <location>
        <begin position="308"/>
        <end position="339"/>
    </location>
</feature>
<dbReference type="GO" id="GO:0044458">
    <property type="term" value="P:motile cilium assembly"/>
    <property type="evidence" value="ECO:0000318"/>
    <property type="project" value="GO_Central"/>
</dbReference>
<evidence type="ECO:0000256" key="1">
    <source>
        <dbReference type="PROSITE-ProRule" id="PRU00221"/>
    </source>
</evidence>
<dbReference type="OrthoDB" id="2096344at2759"/>
<reference evidence="2" key="1">
    <citation type="submission" date="2006-10" db="EMBL/GenBank/DDBJ databases">
        <authorList>
            <person name="Amadeo P."/>
            <person name="Zhao Q."/>
            <person name="Wortman J."/>
            <person name="Fraser-Liggett C."/>
            <person name="Carlton J."/>
        </authorList>
    </citation>
    <scope>NUCLEOTIDE SEQUENCE</scope>
    <source>
        <strain evidence="2">G3</strain>
    </source>
</reference>
<dbReference type="VEuPathDB" id="TrichDB:TVAGG3_0972640"/>
<accession>A2G3I2</accession>
<dbReference type="GO" id="GO:0036064">
    <property type="term" value="C:ciliary basal body"/>
    <property type="evidence" value="ECO:0000318"/>
    <property type="project" value="GO_Central"/>
</dbReference>
<keyword evidence="3" id="KW-1185">Reference proteome</keyword>
<proteinExistence type="predicted"/>
<gene>
    <name evidence="2" type="ORF">TVAG_132900</name>
</gene>
<dbReference type="InterPro" id="IPR001680">
    <property type="entry name" value="WD40_rpt"/>
</dbReference>
<sequence length="586" mass="65463">MEGPKIFTINVIGSTDLDLERPMVSIGCRVSIVDIMTGQLIRKTSDSGQAGEKSSRAVVSAYESTDYIAPMTTKPVPIIDIAQLAPFWDESFRYNELVDSLITEHVVIFFEILGFDLQPHMDHFTPLCWAFLRPRAADGKPNVDFMCRLQLHSYPKDFNPQIIGANVPVSQLLAGRNKIPGYLTIEIKYNEPEDQYDVTGRPKHFFHREVGNEDINKLIQRDTTTTEGETAGTEESKRKFVKKIRPTNRNCTIPRALAGLVPIGEHGAHALTFNRNGDLLAAAVQIGSAYSIQLFSVYDFTKPPITIKNAHLGLIYELQFDTSDTHLLSASADGSVKVWYGSGSTFTLKYTLQHTEYVYTAKFYPDEPRCIATGCHDGKVRIWDAPKKNVVAILEGNKGTVNSITFSPDGKTLYSGDSSGQICVFNTDIRGGSRHDIVRKLIAKDEEIKDVPITHLSMELSPYSLLVHTRDNVIRIFETKVMVPSQRYTGTICTKFNIPSVFSPDCQFVLAGSEDGTAKVWAARKADIIETPEWNFKFDYPVTAVAWNPVENMVAFSSFGPKQPIIIFKDPTPLPEQGEDDDLDQF</sequence>
<dbReference type="STRING" id="5722.A2G3I2"/>
<dbReference type="EMBL" id="DS114329">
    <property type="protein sequence ID" value="EAX88285.1"/>
    <property type="molecule type" value="Genomic_DNA"/>
</dbReference>